<dbReference type="Proteomes" id="UP001589734">
    <property type="component" value="Unassembled WGS sequence"/>
</dbReference>
<reference evidence="1 2" key="1">
    <citation type="submission" date="2024-09" db="EMBL/GenBank/DDBJ databases">
        <authorList>
            <person name="Sun Q."/>
            <person name="Mori K."/>
        </authorList>
    </citation>
    <scope>NUCLEOTIDE SEQUENCE [LARGE SCALE GENOMIC DNA]</scope>
    <source>
        <strain evidence="1 2">CGMCC 1.12926</strain>
    </source>
</reference>
<accession>A0ABV6BP17</accession>
<sequence>MKKLSPLDKFGKFMMQNFRDKGIHFAKGLLAQQSKAPDLQELQNVLSTLTEVQKDAVIKTITETIDRAMHDFLFALQEQADFDNEIQILVDEQNVVELSDGIHGEAYSDDGWIAKHSQHK</sequence>
<gene>
    <name evidence="1" type="ORF">ACFFLS_04835</name>
</gene>
<dbReference type="EMBL" id="JBHLYW010000005">
    <property type="protein sequence ID" value="MFC0076352.1"/>
    <property type="molecule type" value="Genomic_DNA"/>
</dbReference>
<comment type="caution">
    <text evidence="1">The sequence shown here is derived from an EMBL/GenBank/DDBJ whole genome shotgun (WGS) entry which is preliminary data.</text>
</comment>
<keyword evidence="2" id="KW-1185">Reference proteome</keyword>
<evidence type="ECO:0000313" key="2">
    <source>
        <dbReference type="Proteomes" id="UP001589734"/>
    </source>
</evidence>
<protein>
    <submittedName>
        <fullName evidence="1">Uncharacterized protein</fullName>
    </submittedName>
</protein>
<name>A0ABV6BP17_9FLAO</name>
<evidence type="ECO:0000313" key="1">
    <source>
        <dbReference type="EMBL" id="MFC0076352.1"/>
    </source>
</evidence>
<dbReference type="RefSeq" id="WP_379684073.1">
    <property type="nucleotide sequence ID" value="NZ_JBHLYW010000005.1"/>
</dbReference>
<organism evidence="1 2">
    <name type="scientific">Flavobacterium procerum</name>
    <dbReference type="NCBI Taxonomy" id="1455569"/>
    <lineage>
        <taxon>Bacteria</taxon>
        <taxon>Pseudomonadati</taxon>
        <taxon>Bacteroidota</taxon>
        <taxon>Flavobacteriia</taxon>
        <taxon>Flavobacteriales</taxon>
        <taxon>Flavobacteriaceae</taxon>
        <taxon>Flavobacterium</taxon>
    </lineage>
</organism>
<proteinExistence type="predicted"/>